<reference evidence="5" key="1">
    <citation type="submission" date="2021-02" db="EMBL/GenBank/DDBJ databases">
        <authorList>
            <person name="Nowell W R."/>
        </authorList>
    </citation>
    <scope>NUCLEOTIDE SEQUENCE</scope>
</reference>
<gene>
    <name evidence="5" type="ORF">XAT740_LOCUS43313</name>
</gene>
<feature type="domain" description="Ig-like" evidence="4">
    <location>
        <begin position="101"/>
        <end position="201"/>
    </location>
</feature>
<dbReference type="InterPro" id="IPR013098">
    <property type="entry name" value="Ig_I-set"/>
</dbReference>
<dbReference type="CDD" id="cd00096">
    <property type="entry name" value="Ig"/>
    <property type="match status" value="1"/>
</dbReference>
<feature type="signal peptide" evidence="3">
    <location>
        <begin position="1"/>
        <end position="24"/>
    </location>
</feature>
<organism evidence="5 6">
    <name type="scientific">Adineta ricciae</name>
    <name type="common">Rotifer</name>
    <dbReference type="NCBI Taxonomy" id="249248"/>
    <lineage>
        <taxon>Eukaryota</taxon>
        <taxon>Metazoa</taxon>
        <taxon>Spiralia</taxon>
        <taxon>Gnathifera</taxon>
        <taxon>Rotifera</taxon>
        <taxon>Eurotatoria</taxon>
        <taxon>Bdelloidea</taxon>
        <taxon>Adinetida</taxon>
        <taxon>Adinetidae</taxon>
        <taxon>Adineta</taxon>
    </lineage>
</organism>
<evidence type="ECO:0000256" key="3">
    <source>
        <dbReference type="SAM" id="SignalP"/>
    </source>
</evidence>
<evidence type="ECO:0000259" key="4">
    <source>
        <dbReference type="PROSITE" id="PS50835"/>
    </source>
</evidence>
<dbReference type="Pfam" id="PF07679">
    <property type="entry name" value="I-set"/>
    <property type="match status" value="1"/>
</dbReference>
<dbReference type="Proteomes" id="UP000663828">
    <property type="component" value="Unassembled WGS sequence"/>
</dbReference>
<dbReference type="InterPro" id="IPR036179">
    <property type="entry name" value="Ig-like_dom_sf"/>
</dbReference>
<dbReference type="AlphaFoldDB" id="A0A815XFC8"/>
<dbReference type="PROSITE" id="PS50835">
    <property type="entry name" value="IG_LIKE"/>
    <property type="match status" value="4"/>
</dbReference>
<dbReference type="InterPro" id="IPR050958">
    <property type="entry name" value="Cell_Adh-Cytoskel_Orgn"/>
</dbReference>
<dbReference type="SUPFAM" id="SSF48726">
    <property type="entry name" value="Immunoglobulin"/>
    <property type="match status" value="5"/>
</dbReference>
<dbReference type="GO" id="GO:0007156">
    <property type="term" value="P:homophilic cell adhesion via plasma membrane adhesion molecules"/>
    <property type="evidence" value="ECO:0007669"/>
    <property type="project" value="TreeGrafter"/>
</dbReference>
<evidence type="ECO:0000256" key="2">
    <source>
        <dbReference type="ARBA" id="ARBA00023157"/>
    </source>
</evidence>
<dbReference type="SMART" id="SM00409">
    <property type="entry name" value="IG"/>
    <property type="match status" value="5"/>
</dbReference>
<keyword evidence="2" id="KW-1015">Disulfide bond</keyword>
<dbReference type="InterPro" id="IPR003598">
    <property type="entry name" value="Ig_sub2"/>
</dbReference>
<comment type="caution">
    <text evidence="5">The sequence shown here is derived from an EMBL/GenBank/DDBJ whole genome shotgun (WGS) entry which is preliminary data.</text>
</comment>
<dbReference type="EMBL" id="CAJNOR010005319">
    <property type="protein sequence ID" value="CAF1556814.1"/>
    <property type="molecule type" value="Genomic_DNA"/>
</dbReference>
<accession>A0A815XFC8</accession>
<feature type="domain" description="Ig-like" evidence="4">
    <location>
        <begin position="219"/>
        <end position="307"/>
    </location>
</feature>
<evidence type="ECO:0000313" key="6">
    <source>
        <dbReference type="Proteomes" id="UP000663828"/>
    </source>
</evidence>
<feature type="domain" description="Ig-like" evidence="4">
    <location>
        <begin position="530"/>
        <end position="628"/>
    </location>
</feature>
<keyword evidence="1 3" id="KW-0732">Signal</keyword>
<dbReference type="InterPro" id="IPR013783">
    <property type="entry name" value="Ig-like_fold"/>
</dbReference>
<dbReference type="PANTHER" id="PTHR45080">
    <property type="entry name" value="CONTACTIN 5"/>
    <property type="match status" value="1"/>
</dbReference>
<feature type="domain" description="Ig-like" evidence="4">
    <location>
        <begin position="432"/>
        <end position="518"/>
    </location>
</feature>
<evidence type="ECO:0000256" key="1">
    <source>
        <dbReference type="ARBA" id="ARBA00022729"/>
    </source>
</evidence>
<feature type="chain" id="PRO_5032558713" description="Ig-like domain-containing protein" evidence="3">
    <location>
        <begin position="25"/>
        <end position="637"/>
    </location>
</feature>
<protein>
    <recommendedName>
        <fullName evidence="4">Ig-like domain-containing protein</fullName>
    </recommendedName>
</protein>
<dbReference type="PANTHER" id="PTHR45080:SF8">
    <property type="entry name" value="IG-LIKE DOMAIN-CONTAINING PROTEIN"/>
    <property type="match status" value="1"/>
</dbReference>
<name>A0A815XFC8_ADIRI</name>
<keyword evidence="6" id="KW-1185">Reference proteome</keyword>
<sequence length="637" mass="72852">MMKTTLSITLVFSLNLIALHKTFAMPVNDWEEDLFTTDSIVFTDSTSTEEENVSNITIDANGTNMTDIDITTVSSIENITETNNSSEGITYEITTPISNQPESSDRIKFQVVINPATIEVQRGQTYELICSVYGADASTLIYWIQEEPERRYALTDTDDKYITGSQVLLRTRITLDDPSKIGKYTCMAQNVGGSSDSALLTMHEQTNFHYDYPRPESTPDVYRAAQDLRITAPEVVDGDYVEIQCENAASEDEGKIQWYFNNRLLHDEAPLYPRGKTLHIRPISRSYLGNYRCSIPESNYRDANSIIEFRGKYASNETNPGVIICFEEQPSRHDVQPVFYPSTPLSIEEGANQLIQAPAGYYRAYWTRQDGQNLPSNIYQRGNDLQITNARSDHSGTYYCELYNVDGTRTTIPYEIRIQRSYTHHSFDNHLPKITIRPQSINLKESQRMIIQYTIISYEPTEIMWKKLTDQGYQPLSSAFTVEPNRLVLQHATPNDAGVYQITVRNSYGEAHEELRINVESQHYEHVTEPYYHQQQQQQVRVTVHPNEATVGVNEKAKLTCYVQGTQQYRVTWSRYAYDTSLPDYVRQQDNSVIITPTTNTPSEKLNLQCQVDLPGQVGSHRVYASVNVYGRENKKK</sequence>
<dbReference type="InterPro" id="IPR003599">
    <property type="entry name" value="Ig_sub"/>
</dbReference>
<dbReference type="Gene3D" id="2.60.40.10">
    <property type="entry name" value="Immunoglobulins"/>
    <property type="match status" value="5"/>
</dbReference>
<dbReference type="GO" id="GO:0005886">
    <property type="term" value="C:plasma membrane"/>
    <property type="evidence" value="ECO:0007669"/>
    <property type="project" value="TreeGrafter"/>
</dbReference>
<evidence type="ECO:0000313" key="5">
    <source>
        <dbReference type="EMBL" id="CAF1556814.1"/>
    </source>
</evidence>
<proteinExistence type="predicted"/>
<dbReference type="InterPro" id="IPR007110">
    <property type="entry name" value="Ig-like_dom"/>
</dbReference>
<dbReference type="SMART" id="SM00408">
    <property type="entry name" value="IGc2"/>
    <property type="match status" value="3"/>
</dbReference>